<organism evidence="3 4">
    <name type="scientific">Stephanodiscus triporus</name>
    <dbReference type="NCBI Taxonomy" id="2934178"/>
    <lineage>
        <taxon>Eukaryota</taxon>
        <taxon>Sar</taxon>
        <taxon>Stramenopiles</taxon>
        <taxon>Ochrophyta</taxon>
        <taxon>Bacillariophyta</taxon>
        <taxon>Coscinodiscophyceae</taxon>
        <taxon>Thalassiosirophycidae</taxon>
        <taxon>Stephanodiscales</taxon>
        <taxon>Stephanodiscaceae</taxon>
        <taxon>Stephanodiscus</taxon>
    </lineage>
</organism>
<comment type="caution">
    <text evidence="3">The sequence shown here is derived from an EMBL/GenBank/DDBJ whole genome shotgun (WGS) entry which is preliminary data.</text>
</comment>
<sequence>MLFNKMLAVCTILSYRLLHAAAVSPINVAAFACTSGICAHAKRSCRQHSTKQKSNQLLELTKVGVLGKISNIDRGVIESMHDIDADLANQIEDALSSAGMADDSNQNGKYATQIFRSGRQDEATSIDGYRSMNVESSEGPRHNELELPPHTPLAQVLANQYGIDIASVSPSSKEPGAKISAEDVEYHAWMIAQPPCTPEALKMAYSMGVDLNGIYDDDDREYVMGPSDIQLYVENSRSLKMSTQVVKKGVNLDDNDTESSKKRMRKMRALDKRLEQNVVKLSDKTMLLTKTLTGGILQQILVQMQNIQRLTSREKSMSEGVFVDMMGKKVADDIQSIEDFDVDLANEIQEALSTAGELSPPSVEYNSMENELHSMTCAQLKERLRLRGLKVSGKKADLVYRLLLDCEDDRLLAQNDSDKVDDYDDGNFDSAPFFATLQ</sequence>
<keyword evidence="4" id="KW-1185">Reference proteome</keyword>
<keyword evidence="1" id="KW-0732">Signal</keyword>
<dbReference type="SUPFAM" id="SSF68906">
    <property type="entry name" value="SAP domain"/>
    <property type="match status" value="1"/>
</dbReference>
<gene>
    <name evidence="3" type="ORF">ACHAW5_002166</name>
</gene>
<protein>
    <recommendedName>
        <fullName evidence="2">SAP domain-containing protein</fullName>
    </recommendedName>
</protein>
<feature type="chain" id="PRO_5044761568" description="SAP domain-containing protein" evidence="1">
    <location>
        <begin position="23"/>
        <end position="438"/>
    </location>
</feature>
<evidence type="ECO:0000259" key="2">
    <source>
        <dbReference type="PROSITE" id="PS50800"/>
    </source>
</evidence>
<dbReference type="PROSITE" id="PS50800">
    <property type="entry name" value="SAP"/>
    <property type="match status" value="1"/>
</dbReference>
<reference evidence="3 4" key="1">
    <citation type="submission" date="2024-10" db="EMBL/GenBank/DDBJ databases">
        <title>Updated reference genomes for cyclostephanoid diatoms.</title>
        <authorList>
            <person name="Roberts W.R."/>
            <person name="Alverson A.J."/>
        </authorList>
    </citation>
    <scope>NUCLEOTIDE SEQUENCE [LARGE SCALE GENOMIC DNA]</scope>
    <source>
        <strain evidence="3 4">AJA276-08</strain>
    </source>
</reference>
<feature type="domain" description="SAP" evidence="2">
    <location>
        <begin position="372"/>
        <end position="406"/>
    </location>
</feature>
<dbReference type="EMBL" id="JALLAZ020000447">
    <property type="protein sequence ID" value="KAL3794997.1"/>
    <property type="molecule type" value="Genomic_DNA"/>
</dbReference>
<name>A0ABD3Q3S8_9STRA</name>
<dbReference type="InterPro" id="IPR036361">
    <property type="entry name" value="SAP_dom_sf"/>
</dbReference>
<evidence type="ECO:0000313" key="4">
    <source>
        <dbReference type="Proteomes" id="UP001530315"/>
    </source>
</evidence>
<proteinExistence type="predicted"/>
<dbReference type="InterPro" id="IPR003034">
    <property type="entry name" value="SAP_dom"/>
</dbReference>
<dbReference type="Pfam" id="PF02037">
    <property type="entry name" value="SAP"/>
    <property type="match status" value="1"/>
</dbReference>
<evidence type="ECO:0000313" key="3">
    <source>
        <dbReference type="EMBL" id="KAL3794997.1"/>
    </source>
</evidence>
<dbReference type="Gene3D" id="1.10.720.30">
    <property type="entry name" value="SAP domain"/>
    <property type="match status" value="1"/>
</dbReference>
<dbReference type="AlphaFoldDB" id="A0ABD3Q3S8"/>
<dbReference type="SMART" id="SM00513">
    <property type="entry name" value="SAP"/>
    <property type="match status" value="1"/>
</dbReference>
<dbReference type="Proteomes" id="UP001530315">
    <property type="component" value="Unassembled WGS sequence"/>
</dbReference>
<accession>A0ABD3Q3S8</accession>
<dbReference type="PROSITE" id="PS51257">
    <property type="entry name" value="PROKAR_LIPOPROTEIN"/>
    <property type="match status" value="1"/>
</dbReference>
<feature type="signal peptide" evidence="1">
    <location>
        <begin position="1"/>
        <end position="22"/>
    </location>
</feature>
<evidence type="ECO:0000256" key="1">
    <source>
        <dbReference type="SAM" id="SignalP"/>
    </source>
</evidence>